<reference evidence="1 2" key="1">
    <citation type="submission" date="2018-08" db="EMBL/GenBank/DDBJ databases">
        <title>Genome and evolution of the arbuscular mycorrhizal fungus Diversispora epigaea (formerly Glomus versiforme) and its bacterial endosymbionts.</title>
        <authorList>
            <person name="Sun X."/>
            <person name="Fei Z."/>
            <person name="Harrison M."/>
        </authorList>
    </citation>
    <scope>NUCLEOTIDE SEQUENCE [LARGE SCALE GENOMIC DNA]</scope>
    <source>
        <strain evidence="1 2">IT104</strain>
    </source>
</reference>
<dbReference type="SUPFAM" id="SSF81901">
    <property type="entry name" value="HCP-like"/>
    <property type="match status" value="1"/>
</dbReference>
<dbReference type="PANTHER" id="PTHR43628:SF1">
    <property type="entry name" value="CHITIN SYNTHASE REGULATORY FACTOR 2-RELATED"/>
    <property type="match status" value="1"/>
</dbReference>
<dbReference type="InterPro" id="IPR011990">
    <property type="entry name" value="TPR-like_helical_dom_sf"/>
</dbReference>
<evidence type="ECO:0000313" key="2">
    <source>
        <dbReference type="Proteomes" id="UP000266861"/>
    </source>
</evidence>
<proteinExistence type="predicted"/>
<accession>A0A397JC25</accession>
<dbReference type="Gene3D" id="1.25.40.10">
    <property type="entry name" value="Tetratricopeptide repeat domain"/>
    <property type="match status" value="1"/>
</dbReference>
<dbReference type="AlphaFoldDB" id="A0A397JC25"/>
<dbReference type="EMBL" id="PQFF01000102">
    <property type="protein sequence ID" value="RHZ82320.1"/>
    <property type="molecule type" value="Genomic_DNA"/>
</dbReference>
<sequence length="191" mass="22464">MRYCYYYGIGTSKDNEKAFLWFLKSTEGGNRYGQCNLGYCYRHGIGTTKDEEKAFQWSNNLGYGYQLWWYLKLAEGEDGAMTDRIILGIVMVTMMSNLGSCHTGGIGTIKDKQKAFLWNKLRHRCHNCDELNLKIIRGQIRRINYSKFKNIEYLDKGGCSIWKSEYIEMPEELFEFHKSRIESHSQFMLIH</sequence>
<name>A0A397JC25_9GLOM</name>
<dbReference type="InterPro" id="IPR052945">
    <property type="entry name" value="Mitotic_Regulator"/>
</dbReference>
<gene>
    <name evidence="1" type="ORF">Glove_109g424</name>
</gene>
<keyword evidence="2" id="KW-1185">Reference proteome</keyword>
<comment type="caution">
    <text evidence="1">The sequence shown here is derived from an EMBL/GenBank/DDBJ whole genome shotgun (WGS) entry which is preliminary data.</text>
</comment>
<dbReference type="PANTHER" id="PTHR43628">
    <property type="entry name" value="ACTIVATOR OF C KINASE PROTEIN 1-RELATED"/>
    <property type="match status" value="1"/>
</dbReference>
<dbReference type="Pfam" id="PF08238">
    <property type="entry name" value="Sel1"/>
    <property type="match status" value="3"/>
</dbReference>
<dbReference type="STRING" id="1348612.A0A397JC25"/>
<organism evidence="1 2">
    <name type="scientific">Diversispora epigaea</name>
    <dbReference type="NCBI Taxonomy" id="1348612"/>
    <lineage>
        <taxon>Eukaryota</taxon>
        <taxon>Fungi</taxon>
        <taxon>Fungi incertae sedis</taxon>
        <taxon>Mucoromycota</taxon>
        <taxon>Glomeromycotina</taxon>
        <taxon>Glomeromycetes</taxon>
        <taxon>Diversisporales</taxon>
        <taxon>Diversisporaceae</taxon>
        <taxon>Diversispora</taxon>
    </lineage>
</organism>
<dbReference type="OrthoDB" id="2384430at2759"/>
<evidence type="ECO:0000313" key="1">
    <source>
        <dbReference type="EMBL" id="RHZ82320.1"/>
    </source>
</evidence>
<dbReference type="InterPro" id="IPR006597">
    <property type="entry name" value="Sel1-like"/>
</dbReference>
<protein>
    <submittedName>
        <fullName evidence="1">Uncharacterized protein</fullName>
    </submittedName>
</protein>
<dbReference type="SMART" id="SM00671">
    <property type="entry name" value="SEL1"/>
    <property type="match status" value="3"/>
</dbReference>
<dbReference type="Proteomes" id="UP000266861">
    <property type="component" value="Unassembled WGS sequence"/>
</dbReference>